<keyword evidence="2" id="KW-1133">Transmembrane helix</keyword>
<dbReference type="Pfam" id="PF07885">
    <property type="entry name" value="Ion_trans_2"/>
    <property type="match status" value="1"/>
</dbReference>
<dbReference type="SUPFAM" id="SSF116726">
    <property type="entry name" value="TrkA C-terminal domain-like"/>
    <property type="match status" value="1"/>
</dbReference>
<keyword evidence="5" id="KW-0406">Ion transport</keyword>
<dbReference type="Gene3D" id="3.40.50.720">
    <property type="entry name" value="NAD(P)-binding Rossmann-like Domain"/>
    <property type="match status" value="1"/>
</dbReference>
<feature type="transmembrane region" description="Helical" evidence="2">
    <location>
        <begin position="60"/>
        <end position="81"/>
    </location>
</feature>
<dbReference type="InterPro" id="IPR050721">
    <property type="entry name" value="Trk_Ktr_HKT_K-transport"/>
</dbReference>
<dbReference type="Pfam" id="PF02254">
    <property type="entry name" value="TrkA_N"/>
    <property type="match status" value="1"/>
</dbReference>
<dbReference type="InterPro" id="IPR006037">
    <property type="entry name" value="RCK_C"/>
</dbReference>
<organism evidence="5 6">
    <name type="scientific">Bremerella volcania</name>
    <dbReference type="NCBI Taxonomy" id="2527984"/>
    <lineage>
        <taxon>Bacteria</taxon>
        <taxon>Pseudomonadati</taxon>
        <taxon>Planctomycetota</taxon>
        <taxon>Planctomycetia</taxon>
        <taxon>Pirellulales</taxon>
        <taxon>Pirellulaceae</taxon>
        <taxon>Bremerella</taxon>
    </lineage>
</organism>
<dbReference type="InterPro" id="IPR003148">
    <property type="entry name" value="RCK_N"/>
</dbReference>
<dbReference type="InterPro" id="IPR013099">
    <property type="entry name" value="K_chnl_dom"/>
</dbReference>
<feature type="transmembrane region" description="Helical" evidence="2">
    <location>
        <begin position="87"/>
        <end position="104"/>
    </location>
</feature>
<protein>
    <submittedName>
        <fullName evidence="5">Voltage-gated potassium channel Kch</fullName>
    </submittedName>
</protein>
<dbReference type="PANTHER" id="PTHR43833:SF9">
    <property type="entry name" value="POTASSIUM CHANNEL PROTEIN YUGO-RELATED"/>
    <property type="match status" value="1"/>
</dbReference>
<keyword evidence="2" id="KW-0812">Transmembrane</keyword>
<evidence type="ECO:0000256" key="2">
    <source>
        <dbReference type="SAM" id="Phobius"/>
    </source>
</evidence>
<dbReference type="SUPFAM" id="SSF51735">
    <property type="entry name" value="NAD(P)-binding Rossmann-fold domains"/>
    <property type="match status" value="1"/>
</dbReference>
<evidence type="ECO:0000313" key="5">
    <source>
        <dbReference type="EMBL" id="QDU77264.1"/>
    </source>
</evidence>
<name>A0A518CDJ2_9BACT</name>
<keyword evidence="6" id="KW-1185">Reference proteome</keyword>
<evidence type="ECO:0000259" key="3">
    <source>
        <dbReference type="PROSITE" id="PS51201"/>
    </source>
</evidence>
<dbReference type="GO" id="GO:0005886">
    <property type="term" value="C:plasma membrane"/>
    <property type="evidence" value="ECO:0007669"/>
    <property type="project" value="UniProtKB-SubCell"/>
</dbReference>
<proteinExistence type="predicted"/>
<dbReference type="KEGG" id="bvo:Pan97_43300"/>
<keyword evidence="5" id="KW-0407">Ion channel</keyword>
<dbReference type="SUPFAM" id="SSF81324">
    <property type="entry name" value="Voltage-gated potassium channels"/>
    <property type="match status" value="1"/>
</dbReference>
<gene>
    <name evidence="5" type="primary">kch</name>
    <name evidence="5" type="ORF">Pan97_43300</name>
</gene>
<dbReference type="GO" id="GO:0008324">
    <property type="term" value="F:monoatomic cation transmembrane transporter activity"/>
    <property type="evidence" value="ECO:0007669"/>
    <property type="project" value="InterPro"/>
</dbReference>
<dbReference type="GO" id="GO:0006813">
    <property type="term" value="P:potassium ion transport"/>
    <property type="evidence" value="ECO:0007669"/>
    <property type="project" value="InterPro"/>
</dbReference>
<accession>A0A518CDJ2</accession>
<dbReference type="Proteomes" id="UP000318626">
    <property type="component" value="Chromosome"/>
</dbReference>
<dbReference type="InterPro" id="IPR036291">
    <property type="entry name" value="NAD(P)-bd_dom_sf"/>
</dbReference>
<feature type="domain" description="RCK C-terminal" evidence="4">
    <location>
        <begin position="307"/>
        <end position="392"/>
    </location>
</feature>
<dbReference type="PANTHER" id="PTHR43833">
    <property type="entry name" value="POTASSIUM CHANNEL PROTEIN 2-RELATED-RELATED"/>
    <property type="match status" value="1"/>
</dbReference>
<dbReference type="PROSITE" id="PS51201">
    <property type="entry name" value="RCK_N"/>
    <property type="match status" value="1"/>
</dbReference>
<evidence type="ECO:0000256" key="1">
    <source>
        <dbReference type="ARBA" id="ARBA00004651"/>
    </source>
</evidence>
<dbReference type="Pfam" id="PF02080">
    <property type="entry name" value="TrkA_C"/>
    <property type="match status" value="1"/>
</dbReference>
<dbReference type="AlphaFoldDB" id="A0A518CDJ2"/>
<dbReference type="EMBL" id="CP036289">
    <property type="protein sequence ID" value="QDU77264.1"/>
    <property type="molecule type" value="Genomic_DNA"/>
</dbReference>
<dbReference type="PROSITE" id="PS51202">
    <property type="entry name" value="RCK_C"/>
    <property type="match status" value="1"/>
</dbReference>
<dbReference type="Gene3D" id="1.10.287.70">
    <property type="match status" value="1"/>
</dbReference>
<evidence type="ECO:0000313" key="6">
    <source>
        <dbReference type="Proteomes" id="UP000318626"/>
    </source>
</evidence>
<comment type="subcellular location">
    <subcellularLocation>
        <location evidence="1">Cell membrane</location>
        <topology evidence="1">Multi-pass membrane protein</topology>
    </subcellularLocation>
</comment>
<keyword evidence="5" id="KW-0813">Transport</keyword>
<dbReference type="InterPro" id="IPR036721">
    <property type="entry name" value="RCK_C_sf"/>
</dbReference>
<dbReference type="Gene3D" id="3.30.70.1450">
    <property type="entry name" value="Regulator of K+ conductance, C-terminal domain"/>
    <property type="match status" value="1"/>
</dbReference>
<sequence>MGCFAKSPVVSNMLNHAWRMGFSGQAYAQRETANVVSHHLDPDHPPPQRKQPLSGPIRKMATGAALFVAICVVAVFGYVAHGWRLDDAIYMVIITIFGVGYGEVQPVESMPLRALTIMVIIAGYGAVIYTVGGFMQMVVDGELQKALGARRMCMEIDRLNNHTIICGVGRMGSILARELAAKGKPFVVIDTDERRLNSAEELGYLFINGDATDEHVLEQAGIKRAAVLASVLSEDATNVFVSVTARGMNPDMMIIARGENPKTEKKLIGCGANKVVLPTAIGAKKLAHMIIRPSAENMLEQLTTQGDMNEELDRIGLRFDELIVASGSSLVDKTIGSIELRSNHGFLIVGLRRKDGSTLLNPPAETVLGIGDVVIVLGHSNDIPQLAERFCATRGKVTYRGVTVDS</sequence>
<keyword evidence="2" id="KW-0472">Membrane</keyword>
<evidence type="ECO:0000259" key="4">
    <source>
        <dbReference type="PROSITE" id="PS51202"/>
    </source>
</evidence>
<feature type="transmembrane region" description="Helical" evidence="2">
    <location>
        <begin position="116"/>
        <end position="135"/>
    </location>
</feature>
<feature type="domain" description="RCK N-terminal" evidence="3">
    <location>
        <begin position="160"/>
        <end position="277"/>
    </location>
</feature>
<reference evidence="6" key="1">
    <citation type="submission" date="2019-02" db="EMBL/GenBank/DDBJ databases">
        <title>Deep-cultivation of Planctomycetes and their phenomic and genomic characterization uncovers novel biology.</title>
        <authorList>
            <person name="Wiegand S."/>
            <person name="Jogler M."/>
            <person name="Boedeker C."/>
            <person name="Pinto D."/>
            <person name="Vollmers J."/>
            <person name="Rivas-Marin E."/>
            <person name="Kohn T."/>
            <person name="Peeters S.H."/>
            <person name="Heuer A."/>
            <person name="Rast P."/>
            <person name="Oberbeckmann S."/>
            <person name="Bunk B."/>
            <person name="Jeske O."/>
            <person name="Meyerdierks A."/>
            <person name="Storesund J.E."/>
            <person name="Kallscheuer N."/>
            <person name="Luecker S."/>
            <person name="Lage O.M."/>
            <person name="Pohl T."/>
            <person name="Merkel B.J."/>
            <person name="Hornburger P."/>
            <person name="Mueller R.-W."/>
            <person name="Bruemmer F."/>
            <person name="Labrenz M."/>
            <person name="Spormann A.M."/>
            <person name="Op den Camp H."/>
            <person name="Overmann J."/>
            <person name="Amann R."/>
            <person name="Jetten M.S.M."/>
            <person name="Mascher T."/>
            <person name="Medema M.H."/>
            <person name="Devos D.P."/>
            <person name="Kaster A.-K."/>
            <person name="Ovreas L."/>
            <person name="Rohde M."/>
            <person name="Galperin M.Y."/>
            <person name="Jogler C."/>
        </authorList>
    </citation>
    <scope>NUCLEOTIDE SEQUENCE [LARGE SCALE GENOMIC DNA]</scope>
    <source>
        <strain evidence="6">Pan97</strain>
    </source>
</reference>